<dbReference type="EMBL" id="HF679133">
    <property type="protein sequence ID" value="CCU56187.1"/>
    <property type="molecule type" value="Genomic_DNA"/>
</dbReference>
<reference evidence="1" key="1">
    <citation type="journal article" date="2013" name="J. Virol.">
        <title>New Insights into the Evolution of Entomopoxvirinae from the Complete Genome Sequences of Four Entomopoxviruses Infecting Adoxophyes honmai, Choristoneura biennis, Choristoneura rosaceana, and Mythimna separata.</title>
        <authorList>
            <person name="Theze J."/>
            <person name="Takatsuka J."/>
            <person name="Li Z."/>
            <person name="Gallais J."/>
            <person name="Doucet D."/>
            <person name="Arif B."/>
            <person name="Nakai M."/>
            <person name="Herniou E.A."/>
        </authorList>
    </citation>
    <scope>NUCLEOTIDE SEQUENCE</scope>
</reference>
<accession>A0ABM9QKW9</accession>
<organism evidence="1 2">
    <name type="scientific">Choristoneura rosaceana entomopoxvirus 'L'</name>
    <dbReference type="NCBI Taxonomy" id="1293539"/>
    <lineage>
        <taxon>Viruses</taxon>
        <taxon>Varidnaviria</taxon>
        <taxon>Bamfordvirae</taxon>
        <taxon>Nucleocytoviricota</taxon>
        <taxon>Pokkesviricetes</taxon>
        <taxon>Chitovirales</taxon>
        <taxon>Poxviridae</taxon>
        <taxon>Entomopoxvirinae</taxon>
        <taxon>Betaentomopoxvirus</taxon>
        <taxon>Betaentomopoxvirus crosaceana</taxon>
        <taxon>Choristoneura rosaceana entomopoxvirus</taxon>
    </lineage>
</organism>
<evidence type="ECO:0008006" key="3">
    <source>
        <dbReference type="Google" id="ProtNLM"/>
    </source>
</evidence>
<sequence length="180" mass="21637">MLELIMIYENIINYVYNMFIYIKNLILKENKSLKEIKSVNDNKIVFHTNIENLNFYSYIHIYNLLSDKDKVSLSLSCVKFMKYSYELKLCYKYETIEHLLHYDLFYSIHINVLYNDDCTDKLMLINKLKHIKIIVLTTYCDASMGSWVNIKIMCNYENKFLNNKIDNIMELIGMIRTDKD</sequence>
<dbReference type="Proteomes" id="UP000792374">
    <property type="component" value="Genome"/>
</dbReference>
<proteinExistence type="predicted"/>
<dbReference type="GeneID" id="15613610"/>
<dbReference type="RefSeq" id="YP_008004689.1">
    <property type="nucleotide sequence ID" value="NC_021249.1"/>
</dbReference>
<keyword evidence="2" id="KW-1185">Reference proteome</keyword>
<protein>
    <recommendedName>
        <fullName evidence="3">N1R/p28-like protein</fullName>
    </recommendedName>
</protein>
<gene>
    <name evidence="1" type="ORF">CHREV_285</name>
</gene>
<name>A0ABM9QKW9_9POXV</name>
<evidence type="ECO:0000313" key="1">
    <source>
        <dbReference type="EMBL" id="CCU56187.1"/>
    </source>
</evidence>
<evidence type="ECO:0000313" key="2">
    <source>
        <dbReference type="Proteomes" id="UP000792374"/>
    </source>
</evidence>